<dbReference type="Proteomes" id="UP000598174">
    <property type="component" value="Unassembled WGS sequence"/>
</dbReference>
<gene>
    <name evidence="2" type="ORF">Afe05nite_34620</name>
</gene>
<reference evidence="2" key="1">
    <citation type="submission" date="2021-01" db="EMBL/GenBank/DDBJ databases">
        <title>Whole genome shotgun sequence of Actinoplanes ferrugineus NBRC 15555.</title>
        <authorList>
            <person name="Komaki H."/>
            <person name="Tamura T."/>
        </authorList>
    </citation>
    <scope>NUCLEOTIDE SEQUENCE</scope>
    <source>
        <strain evidence="2">NBRC 15555</strain>
    </source>
</reference>
<proteinExistence type="predicted"/>
<keyword evidence="3" id="KW-1185">Reference proteome</keyword>
<dbReference type="EMBL" id="BOMM01000029">
    <property type="protein sequence ID" value="GIE11622.1"/>
    <property type="molecule type" value="Genomic_DNA"/>
</dbReference>
<feature type="region of interest" description="Disordered" evidence="1">
    <location>
        <begin position="70"/>
        <end position="104"/>
    </location>
</feature>
<dbReference type="RefSeq" id="WP_203818166.1">
    <property type="nucleotide sequence ID" value="NZ_BAAABP010000058.1"/>
</dbReference>
<sequence>MDEEAAEVGCLDSEAHRFMGNYEIRALLGVSRQRVHQITHLEGFPAPVAELASGWVWLAADVGAWVRAHRPKLHRPEPEISEAEAGPLGERQDEDERREPDGQP</sequence>
<organism evidence="2 3">
    <name type="scientific">Paractinoplanes ferrugineus</name>
    <dbReference type="NCBI Taxonomy" id="113564"/>
    <lineage>
        <taxon>Bacteria</taxon>
        <taxon>Bacillati</taxon>
        <taxon>Actinomycetota</taxon>
        <taxon>Actinomycetes</taxon>
        <taxon>Micromonosporales</taxon>
        <taxon>Micromonosporaceae</taxon>
        <taxon>Paractinoplanes</taxon>
    </lineage>
</organism>
<feature type="compositionally biased region" description="Basic and acidic residues" evidence="1">
    <location>
        <begin position="90"/>
        <end position="104"/>
    </location>
</feature>
<comment type="caution">
    <text evidence="2">The sequence shown here is derived from an EMBL/GenBank/DDBJ whole genome shotgun (WGS) entry which is preliminary data.</text>
</comment>
<name>A0A919J184_9ACTN</name>
<dbReference type="AlphaFoldDB" id="A0A919J184"/>
<evidence type="ECO:0000313" key="3">
    <source>
        <dbReference type="Proteomes" id="UP000598174"/>
    </source>
</evidence>
<protein>
    <submittedName>
        <fullName evidence="2">Uncharacterized protein</fullName>
    </submittedName>
</protein>
<accession>A0A919J184</accession>
<evidence type="ECO:0000256" key="1">
    <source>
        <dbReference type="SAM" id="MobiDB-lite"/>
    </source>
</evidence>
<evidence type="ECO:0000313" key="2">
    <source>
        <dbReference type="EMBL" id="GIE11622.1"/>
    </source>
</evidence>